<feature type="non-terminal residue" evidence="1">
    <location>
        <position position="1"/>
    </location>
</feature>
<organism evidence="2">
    <name type="scientific">Camponotus floridanus</name>
    <name type="common">Florida carpenter ant</name>
    <dbReference type="NCBI Taxonomy" id="104421"/>
    <lineage>
        <taxon>Eukaryota</taxon>
        <taxon>Metazoa</taxon>
        <taxon>Ecdysozoa</taxon>
        <taxon>Arthropoda</taxon>
        <taxon>Hexapoda</taxon>
        <taxon>Insecta</taxon>
        <taxon>Pterygota</taxon>
        <taxon>Neoptera</taxon>
        <taxon>Endopterygota</taxon>
        <taxon>Hymenoptera</taxon>
        <taxon>Apocrita</taxon>
        <taxon>Aculeata</taxon>
        <taxon>Formicoidea</taxon>
        <taxon>Formicidae</taxon>
        <taxon>Formicinae</taxon>
        <taxon>Camponotus</taxon>
    </lineage>
</organism>
<evidence type="ECO:0000313" key="1">
    <source>
        <dbReference type="EMBL" id="EFN72370.1"/>
    </source>
</evidence>
<evidence type="ECO:0000313" key="2">
    <source>
        <dbReference type="Proteomes" id="UP000000311"/>
    </source>
</evidence>
<dbReference type="GO" id="GO:0003676">
    <property type="term" value="F:nucleic acid binding"/>
    <property type="evidence" value="ECO:0007669"/>
    <property type="project" value="InterPro"/>
</dbReference>
<feature type="non-terminal residue" evidence="1">
    <location>
        <position position="43"/>
    </location>
</feature>
<dbReference type="InParanoid" id="E2A2G7"/>
<dbReference type="Proteomes" id="UP000000311">
    <property type="component" value="Unassembled WGS sequence"/>
</dbReference>
<proteinExistence type="predicted"/>
<name>E2A2G7_CAMFO</name>
<reference evidence="1 2" key="1">
    <citation type="journal article" date="2010" name="Science">
        <title>Genomic comparison of the ants Camponotus floridanus and Harpegnathos saltator.</title>
        <authorList>
            <person name="Bonasio R."/>
            <person name="Zhang G."/>
            <person name="Ye C."/>
            <person name="Mutti N.S."/>
            <person name="Fang X."/>
            <person name="Qin N."/>
            <person name="Donahue G."/>
            <person name="Yang P."/>
            <person name="Li Q."/>
            <person name="Li C."/>
            <person name="Zhang P."/>
            <person name="Huang Z."/>
            <person name="Berger S.L."/>
            <person name="Reinberg D."/>
            <person name="Wang J."/>
            <person name="Liebig J."/>
        </authorList>
    </citation>
    <scope>NUCLEOTIDE SEQUENCE [LARGE SCALE GENOMIC DNA]</scope>
    <source>
        <strain evidence="2">C129</strain>
    </source>
</reference>
<accession>E2A2G7</accession>
<dbReference type="EMBL" id="GL436038">
    <property type="protein sequence ID" value="EFN72370.1"/>
    <property type="molecule type" value="Genomic_DNA"/>
</dbReference>
<sequence>ARSSDLNPLDFYLWGHLKTIVYSAPIASVEVLCACIQEACQQI</sequence>
<dbReference type="InterPro" id="IPR036397">
    <property type="entry name" value="RNaseH_sf"/>
</dbReference>
<dbReference type="AlphaFoldDB" id="E2A2G7"/>
<dbReference type="Gene3D" id="3.30.420.10">
    <property type="entry name" value="Ribonuclease H-like superfamily/Ribonuclease H"/>
    <property type="match status" value="1"/>
</dbReference>
<protein>
    <submittedName>
        <fullName evidence="1">Uncharacterized protein</fullName>
    </submittedName>
</protein>
<dbReference type="PANTHER" id="PTHR47326:SF1">
    <property type="entry name" value="HTH PSQ-TYPE DOMAIN-CONTAINING PROTEIN"/>
    <property type="match status" value="1"/>
</dbReference>
<gene>
    <name evidence="1" type="ORF">EAG_16088</name>
</gene>
<dbReference type="PANTHER" id="PTHR47326">
    <property type="entry name" value="TRANSPOSABLE ELEMENT TC3 TRANSPOSASE-LIKE PROTEIN"/>
    <property type="match status" value="1"/>
</dbReference>
<keyword evidence="2" id="KW-1185">Reference proteome</keyword>